<proteinExistence type="inferred from homology"/>
<dbReference type="PROSITE" id="PS51782">
    <property type="entry name" value="LYSM"/>
    <property type="match status" value="1"/>
</dbReference>
<dbReference type="InterPro" id="IPR010618">
    <property type="entry name" value="RPF"/>
</dbReference>
<name>A0A1E7JJM2_9ACTN</name>
<dbReference type="Gene3D" id="1.10.530.10">
    <property type="match status" value="1"/>
</dbReference>
<keyword evidence="2" id="KW-0378">Hydrolase</keyword>
<feature type="region of interest" description="Disordered" evidence="3">
    <location>
        <begin position="111"/>
        <end position="167"/>
    </location>
</feature>
<sequence>MLFSGNGRNRGPVKATRLAVLSGVVGAAVALPMVTAPGAQAASVSTWDKVAECESSGDWQANTGNGHYGGLQFSNSSWEAAGGTKYAPRADQATKEQQIATAEKLLDRQGPGAWACAGEGGLTADGAPADVDPSGSGDSGGSPQHETHDSDQGETPGDGGGKGNYTVKAGDTLASIASSHGVDWKELHEDNKSAVDDADLIHPGQKLQVG</sequence>
<feature type="chain" id="PRO_5009195698" evidence="4">
    <location>
        <begin position="42"/>
        <end position="210"/>
    </location>
</feature>
<evidence type="ECO:0000313" key="6">
    <source>
        <dbReference type="EMBL" id="OEU87846.1"/>
    </source>
</evidence>
<feature type="signal peptide" evidence="4">
    <location>
        <begin position="1"/>
        <end position="41"/>
    </location>
</feature>
<dbReference type="InterPro" id="IPR018392">
    <property type="entry name" value="LysM"/>
</dbReference>
<comment type="caution">
    <text evidence="6">The sequence shown here is derived from an EMBL/GenBank/DDBJ whole genome shotgun (WGS) entry which is preliminary data.</text>
</comment>
<feature type="region of interest" description="Disordered" evidence="3">
    <location>
        <begin position="188"/>
        <end position="210"/>
    </location>
</feature>
<dbReference type="Proteomes" id="UP000176087">
    <property type="component" value="Unassembled WGS sequence"/>
</dbReference>
<keyword evidence="7" id="KW-1185">Reference proteome</keyword>
<dbReference type="GO" id="GO:0016787">
    <property type="term" value="F:hydrolase activity"/>
    <property type="evidence" value="ECO:0007669"/>
    <property type="project" value="UniProtKB-KW"/>
</dbReference>
<dbReference type="PATRIC" id="fig|933944.5.peg.1294"/>
<dbReference type="RefSeq" id="WP_070013696.1">
    <property type="nucleotide sequence ID" value="NZ_LJGS01000044.1"/>
</dbReference>
<evidence type="ECO:0000259" key="5">
    <source>
        <dbReference type="PROSITE" id="PS51782"/>
    </source>
</evidence>
<dbReference type="InterPro" id="IPR023346">
    <property type="entry name" value="Lysozyme-like_dom_sf"/>
</dbReference>
<dbReference type="OrthoDB" id="1404170at2"/>
<evidence type="ECO:0000256" key="1">
    <source>
        <dbReference type="ARBA" id="ARBA00010830"/>
    </source>
</evidence>
<dbReference type="SMART" id="SM00257">
    <property type="entry name" value="LysM"/>
    <property type="match status" value="1"/>
</dbReference>
<organism evidence="6 7">
    <name type="scientific">Streptomyces abyssalis</name>
    <dbReference type="NCBI Taxonomy" id="933944"/>
    <lineage>
        <taxon>Bacteria</taxon>
        <taxon>Bacillati</taxon>
        <taxon>Actinomycetota</taxon>
        <taxon>Actinomycetes</taxon>
        <taxon>Kitasatosporales</taxon>
        <taxon>Streptomycetaceae</taxon>
        <taxon>Streptomyces</taxon>
    </lineage>
</organism>
<dbReference type="SUPFAM" id="SSF53955">
    <property type="entry name" value="Lysozyme-like"/>
    <property type="match status" value="1"/>
</dbReference>
<dbReference type="CDD" id="cd13925">
    <property type="entry name" value="RPF"/>
    <property type="match status" value="1"/>
</dbReference>
<dbReference type="STRING" id="933944.AN215_16265"/>
<dbReference type="SUPFAM" id="SSF54106">
    <property type="entry name" value="LysM domain"/>
    <property type="match status" value="1"/>
</dbReference>
<accession>A0A1E7JJM2</accession>
<evidence type="ECO:0000313" key="7">
    <source>
        <dbReference type="Proteomes" id="UP000176087"/>
    </source>
</evidence>
<keyword evidence="4" id="KW-0732">Signal</keyword>
<dbReference type="CDD" id="cd00118">
    <property type="entry name" value="LysM"/>
    <property type="match status" value="1"/>
</dbReference>
<evidence type="ECO:0000256" key="3">
    <source>
        <dbReference type="SAM" id="MobiDB-lite"/>
    </source>
</evidence>
<reference evidence="6 7" key="1">
    <citation type="journal article" date="2016" name="Front. Microbiol.">
        <title>Comparative Genomics Analysis of Streptomyces Species Reveals Their Adaptation to the Marine Environment and Their Diversity at the Genomic Level.</title>
        <authorList>
            <person name="Tian X."/>
            <person name="Zhang Z."/>
            <person name="Yang T."/>
            <person name="Chen M."/>
            <person name="Li J."/>
            <person name="Chen F."/>
            <person name="Yang J."/>
            <person name="Li W."/>
            <person name="Zhang B."/>
            <person name="Zhang Z."/>
            <person name="Wu J."/>
            <person name="Zhang C."/>
            <person name="Long L."/>
            <person name="Xiao J."/>
        </authorList>
    </citation>
    <scope>NUCLEOTIDE SEQUENCE [LARGE SCALE GENOMIC DNA]</scope>
    <source>
        <strain evidence="6 7">SCSIO 10390</strain>
    </source>
</reference>
<dbReference type="AlphaFoldDB" id="A0A1E7JJM2"/>
<gene>
    <name evidence="6" type="ORF">AN215_16265</name>
</gene>
<feature type="domain" description="LysM" evidence="5">
    <location>
        <begin position="163"/>
        <end position="209"/>
    </location>
</feature>
<protein>
    <submittedName>
        <fullName evidence="6">Transglycosylase</fullName>
    </submittedName>
</protein>
<dbReference type="EMBL" id="LJGT01000040">
    <property type="protein sequence ID" value="OEU87846.1"/>
    <property type="molecule type" value="Genomic_DNA"/>
</dbReference>
<dbReference type="Gene3D" id="3.10.350.10">
    <property type="entry name" value="LysM domain"/>
    <property type="match status" value="1"/>
</dbReference>
<evidence type="ECO:0000256" key="2">
    <source>
        <dbReference type="ARBA" id="ARBA00022801"/>
    </source>
</evidence>
<comment type="similarity">
    <text evidence="1">Belongs to the transglycosylase family. Rpf subfamily.</text>
</comment>
<evidence type="ECO:0000256" key="4">
    <source>
        <dbReference type="SAM" id="SignalP"/>
    </source>
</evidence>
<dbReference type="Pfam" id="PF06737">
    <property type="entry name" value="Transglycosylas"/>
    <property type="match status" value="1"/>
</dbReference>
<dbReference type="Pfam" id="PF01476">
    <property type="entry name" value="LysM"/>
    <property type="match status" value="1"/>
</dbReference>
<dbReference type="InterPro" id="IPR036779">
    <property type="entry name" value="LysM_dom_sf"/>
</dbReference>